<evidence type="ECO:0000256" key="11">
    <source>
        <dbReference type="ARBA" id="ARBA00022989"/>
    </source>
</evidence>
<dbReference type="PANTHER" id="PTHR12888:SF0">
    <property type="entry name" value="PEROXISOME ASSEMBLY PROTEIN 12"/>
    <property type="match status" value="1"/>
</dbReference>
<dbReference type="GO" id="GO:1990429">
    <property type="term" value="C:peroxisomal importomer complex"/>
    <property type="evidence" value="ECO:0007669"/>
    <property type="project" value="TreeGrafter"/>
</dbReference>
<feature type="domain" description="Pex N-terminal" evidence="17">
    <location>
        <begin position="31"/>
        <end position="288"/>
    </location>
</feature>
<dbReference type="GO" id="GO:0006513">
    <property type="term" value="P:protein monoubiquitination"/>
    <property type="evidence" value="ECO:0007669"/>
    <property type="project" value="TreeGrafter"/>
</dbReference>
<dbReference type="PIRSF" id="PIRSF038074">
    <property type="entry name" value="Peroxisome_assembly_p12"/>
    <property type="match status" value="1"/>
</dbReference>
<dbReference type="AlphaFoldDB" id="A0A2N1J854"/>
<dbReference type="OrthoDB" id="107372at2759"/>
<dbReference type="GO" id="GO:0016562">
    <property type="term" value="P:protein import into peroxisome matrix, receptor recycling"/>
    <property type="evidence" value="ECO:0007669"/>
    <property type="project" value="UniProtKB-ARBA"/>
</dbReference>
<keyword evidence="12 16" id="KW-0472">Membrane</keyword>
<evidence type="ECO:0000256" key="6">
    <source>
        <dbReference type="ARBA" id="ARBA00022692"/>
    </source>
</evidence>
<evidence type="ECO:0000256" key="15">
    <source>
        <dbReference type="ARBA" id="ARBA00034505"/>
    </source>
</evidence>
<keyword evidence="19" id="KW-1185">Reference proteome</keyword>
<protein>
    <recommendedName>
        <fullName evidence="4 16">Peroxisome assembly protein 12</fullName>
    </recommendedName>
    <alternativeName>
        <fullName evidence="14 16">Peroxin-12</fullName>
    </alternativeName>
</protein>
<dbReference type="InterPro" id="IPR006845">
    <property type="entry name" value="Pex_N"/>
</dbReference>
<comment type="subcellular location">
    <subcellularLocation>
        <location evidence="1">Peroxisome membrane</location>
        <topology evidence="1">Multi-pass membrane protein</topology>
    </subcellularLocation>
</comment>
<evidence type="ECO:0000256" key="13">
    <source>
        <dbReference type="ARBA" id="ARBA00023140"/>
    </source>
</evidence>
<evidence type="ECO:0000256" key="3">
    <source>
        <dbReference type="ARBA" id="ARBA00008704"/>
    </source>
</evidence>
<reference evidence="18 19" key="1">
    <citation type="submission" date="2017-10" db="EMBL/GenBank/DDBJ databases">
        <title>A novel species of cold-tolerant Malassezia isolated from bats.</title>
        <authorList>
            <person name="Lorch J.M."/>
            <person name="Palmer J.M."/>
            <person name="Vanderwolf K.J."/>
            <person name="Schmidt K.Z."/>
            <person name="Verant M.L."/>
            <person name="Weller T.J."/>
            <person name="Blehert D.S."/>
        </authorList>
    </citation>
    <scope>NUCLEOTIDE SEQUENCE [LARGE SCALE GENOMIC DNA]</scope>
    <source>
        <strain evidence="18 19">NWHC:44797-103</strain>
    </source>
</reference>
<evidence type="ECO:0000256" key="16">
    <source>
        <dbReference type="PIRNR" id="PIRNR038074"/>
    </source>
</evidence>
<evidence type="ECO:0000256" key="12">
    <source>
        <dbReference type="ARBA" id="ARBA00023136"/>
    </source>
</evidence>
<dbReference type="InterPro" id="IPR017375">
    <property type="entry name" value="PEX12"/>
</dbReference>
<comment type="function">
    <text evidence="16">Component of a retrotranslocation channel required for peroxisome organization by mediating export of the PEX5 receptor from peroxisomes to the cytosol, thereby promoting PEX5 recycling.</text>
</comment>
<dbReference type="GO" id="GO:0004842">
    <property type="term" value="F:ubiquitin-protein transferase activity"/>
    <property type="evidence" value="ECO:0007669"/>
    <property type="project" value="TreeGrafter"/>
</dbReference>
<evidence type="ECO:0000256" key="14">
    <source>
        <dbReference type="ARBA" id="ARBA00029692"/>
    </source>
</evidence>
<organism evidence="18 19">
    <name type="scientific">Malassezia vespertilionis</name>
    <dbReference type="NCBI Taxonomy" id="2020962"/>
    <lineage>
        <taxon>Eukaryota</taxon>
        <taxon>Fungi</taxon>
        <taxon>Dikarya</taxon>
        <taxon>Basidiomycota</taxon>
        <taxon>Ustilaginomycotina</taxon>
        <taxon>Malasseziomycetes</taxon>
        <taxon>Malasseziales</taxon>
        <taxon>Malasseziaceae</taxon>
        <taxon>Malassezia</taxon>
    </lineage>
</organism>
<proteinExistence type="inferred from homology"/>
<comment type="subunit">
    <text evidence="15">Component of the PEX2-PEX10-PEX12 retrotranslocation channel, composed of PEX2, PEX10 and PEX12.</text>
</comment>
<keyword evidence="9" id="KW-0862">Zinc</keyword>
<evidence type="ECO:0000256" key="10">
    <source>
        <dbReference type="ARBA" id="ARBA00022927"/>
    </source>
</evidence>
<gene>
    <name evidence="18" type="primary">PEX12</name>
    <name evidence="18" type="ORF">MVES_003338</name>
</gene>
<keyword evidence="5" id="KW-0813">Transport</keyword>
<evidence type="ECO:0000256" key="9">
    <source>
        <dbReference type="ARBA" id="ARBA00022833"/>
    </source>
</evidence>
<sequence length="388" mass="44578">MDVLANIDPTASGNALVDPYRPSFFELIAQAQLAELLKPAARYVLTVLAQRNPRYLLRIANRFEEIYALLMLLVDRHYLRTWNASFTENFYGLMRRRCPAISAKRIEASASQRALQEAQRLRPREINASLFMLVGAPYIEAKLTQYWEHLGGGISDANDLFNDEPAFRGVAHEQTLRQKWEGVFRKGYPYAKVFYQLWMLAYNIGYLFNRTPYWRPWYRWLRMDVRRMQGNEQPLVSLTTRPLPPPTKFPLLFLWALSKRGSAFVFEMLKYALPASIFFFKFLEWWYSPSNPRRRSNDDGDAATTKNIAPPEPLLPSEDGVLIIRPETWKDPRILTQPAPSTDPFADAEPPRGLLHNACPLCGVAPIQNAALLASGYAFCYTCAHAYA</sequence>
<evidence type="ECO:0000313" key="19">
    <source>
        <dbReference type="Proteomes" id="UP000232875"/>
    </source>
</evidence>
<dbReference type="Proteomes" id="UP000232875">
    <property type="component" value="Unassembled WGS sequence"/>
</dbReference>
<dbReference type="EMBL" id="KZ454994">
    <property type="protein sequence ID" value="PKI82735.1"/>
    <property type="molecule type" value="Genomic_DNA"/>
</dbReference>
<comment type="similarity">
    <text evidence="3 16">Belongs to the pex2/pex10/pex12 family.</text>
</comment>
<comment type="pathway">
    <text evidence="2">Protein modification; protein ubiquitination.</text>
</comment>
<evidence type="ECO:0000259" key="17">
    <source>
        <dbReference type="Pfam" id="PF04757"/>
    </source>
</evidence>
<evidence type="ECO:0000256" key="8">
    <source>
        <dbReference type="ARBA" id="ARBA00022771"/>
    </source>
</evidence>
<keyword evidence="8" id="KW-0863">Zinc-finger</keyword>
<evidence type="ECO:0000313" key="18">
    <source>
        <dbReference type="EMBL" id="PKI82735.1"/>
    </source>
</evidence>
<evidence type="ECO:0000256" key="5">
    <source>
        <dbReference type="ARBA" id="ARBA00022448"/>
    </source>
</evidence>
<keyword evidence="7" id="KW-0479">Metal-binding</keyword>
<dbReference type="Pfam" id="PF04757">
    <property type="entry name" value="Pex2_Pex12"/>
    <property type="match status" value="1"/>
</dbReference>
<keyword evidence="11" id="KW-1133">Transmembrane helix</keyword>
<evidence type="ECO:0000256" key="2">
    <source>
        <dbReference type="ARBA" id="ARBA00004906"/>
    </source>
</evidence>
<dbReference type="STRING" id="2020962.A0A2N1J854"/>
<keyword evidence="6" id="KW-0812">Transmembrane</keyword>
<accession>A0A2N1J854</accession>
<evidence type="ECO:0000256" key="4">
    <source>
        <dbReference type="ARBA" id="ARBA00018980"/>
    </source>
</evidence>
<name>A0A2N1J854_9BASI</name>
<dbReference type="GO" id="GO:0005778">
    <property type="term" value="C:peroxisomal membrane"/>
    <property type="evidence" value="ECO:0007669"/>
    <property type="project" value="UniProtKB-SubCell"/>
</dbReference>
<evidence type="ECO:0000256" key="7">
    <source>
        <dbReference type="ARBA" id="ARBA00022723"/>
    </source>
</evidence>
<keyword evidence="13 16" id="KW-0576">Peroxisome</keyword>
<dbReference type="GO" id="GO:0008270">
    <property type="term" value="F:zinc ion binding"/>
    <property type="evidence" value="ECO:0007669"/>
    <property type="project" value="UniProtKB-KW"/>
</dbReference>
<keyword evidence="10" id="KW-0653">Protein transport</keyword>
<evidence type="ECO:0000256" key="1">
    <source>
        <dbReference type="ARBA" id="ARBA00004585"/>
    </source>
</evidence>
<dbReference type="PANTHER" id="PTHR12888">
    <property type="entry name" value="PEROXISOME ASSEMBLY PROTEIN 12 PEROXIN-12"/>
    <property type="match status" value="1"/>
</dbReference>